<dbReference type="InterPro" id="IPR029058">
    <property type="entry name" value="AB_hydrolase_fold"/>
</dbReference>
<evidence type="ECO:0000313" key="4">
    <source>
        <dbReference type="Proteomes" id="UP000258016"/>
    </source>
</evidence>
<dbReference type="PRINTS" id="PR00412">
    <property type="entry name" value="EPOXHYDRLASE"/>
</dbReference>
<keyword evidence="4" id="KW-1185">Reference proteome</keyword>
<name>A0ABN5BC22_9SPHN</name>
<feature type="domain" description="AB hydrolase-1" evidence="2">
    <location>
        <begin position="28"/>
        <end position="283"/>
    </location>
</feature>
<dbReference type="PRINTS" id="PR00111">
    <property type="entry name" value="ABHYDROLASE"/>
</dbReference>
<dbReference type="PANTHER" id="PTHR43329">
    <property type="entry name" value="EPOXIDE HYDROLASE"/>
    <property type="match status" value="1"/>
</dbReference>
<protein>
    <submittedName>
        <fullName evidence="3">Alpha/beta hydrolase</fullName>
    </submittedName>
</protein>
<dbReference type="Proteomes" id="UP000258016">
    <property type="component" value="Chromosome"/>
</dbReference>
<dbReference type="Gene3D" id="3.40.50.1820">
    <property type="entry name" value="alpha/beta hydrolase"/>
    <property type="match status" value="1"/>
</dbReference>
<evidence type="ECO:0000256" key="1">
    <source>
        <dbReference type="ARBA" id="ARBA00022801"/>
    </source>
</evidence>
<organism evidence="3 4">
    <name type="scientific">Blastomonas fulva</name>
    <dbReference type="NCBI Taxonomy" id="1550728"/>
    <lineage>
        <taxon>Bacteria</taxon>
        <taxon>Pseudomonadati</taxon>
        <taxon>Pseudomonadota</taxon>
        <taxon>Alphaproteobacteria</taxon>
        <taxon>Sphingomonadales</taxon>
        <taxon>Sphingomonadaceae</taxon>
        <taxon>Blastomonas</taxon>
    </lineage>
</organism>
<dbReference type="SUPFAM" id="SSF53474">
    <property type="entry name" value="alpha/beta-Hydrolases"/>
    <property type="match status" value="1"/>
</dbReference>
<evidence type="ECO:0000313" key="3">
    <source>
        <dbReference type="EMBL" id="ASR52892.1"/>
    </source>
</evidence>
<gene>
    <name evidence="3" type="ORF">B5J99_16655</name>
</gene>
<reference evidence="3 4" key="1">
    <citation type="submission" date="2017-03" db="EMBL/GenBank/DDBJ databases">
        <title>Complete genome sequence of Blastomonas fulva degrading microcsystin LR.</title>
        <authorList>
            <person name="Lee H.-g."/>
            <person name="Jin L."/>
            <person name="oh H.-M."/>
        </authorList>
    </citation>
    <scope>NUCLEOTIDE SEQUENCE [LARGE SCALE GENOMIC DNA]</scope>
    <source>
        <strain evidence="3 4">T2</strain>
    </source>
</reference>
<dbReference type="GO" id="GO:0016787">
    <property type="term" value="F:hydrolase activity"/>
    <property type="evidence" value="ECO:0007669"/>
    <property type="project" value="UniProtKB-KW"/>
</dbReference>
<dbReference type="InterPro" id="IPR000073">
    <property type="entry name" value="AB_hydrolase_1"/>
</dbReference>
<dbReference type="Pfam" id="PF00561">
    <property type="entry name" value="Abhydrolase_1"/>
    <property type="match status" value="1"/>
</dbReference>
<keyword evidence="1 3" id="KW-0378">Hydrolase</keyword>
<dbReference type="GeneID" id="303487223"/>
<dbReference type="EMBL" id="CP020083">
    <property type="protein sequence ID" value="ASR52892.1"/>
    <property type="molecule type" value="Genomic_DNA"/>
</dbReference>
<dbReference type="InterPro" id="IPR000639">
    <property type="entry name" value="Epox_hydrolase-like"/>
</dbReference>
<proteinExistence type="predicted"/>
<dbReference type="RefSeq" id="WP_117353032.1">
    <property type="nucleotide sequence ID" value="NZ_CP020083.1"/>
</dbReference>
<sequence length="297" mass="33234">MMDLPLTRIALPTGVELDVAITGPADAPPLILLHGFPESHRTWRYVMAHFADRYRLIAPDQRGFAGSSKPEGVQAYQPKNMVADLLALADHLGVDTFTLVGHDWGGAIAWMAALNHPDRVKRLIMANAAHPFTYQKALFDDPDQRASAQYITEMRRPDFEEIVEQMGWDAYFDSRFAEPSAVSRITPQERSIYLAQWQTPGAFTAMVNWYRASPLIVPPLQGEIDRPAYLDRPFPPVTQPTLLYWAMDDYALRPSLLDGIETLVPDLTLVKAPGGHFVPWEQPDALIAAIEGFLAAR</sequence>
<accession>A0ABN5BC22</accession>
<evidence type="ECO:0000259" key="2">
    <source>
        <dbReference type="Pfam" id="PF00561"/>
    </source>
</evidence>